<reference evidence="2 3" key="1">
    <citation type="submission" date="2019-03" db="EMBL/GenBank/DDBJ databases">
        <title>First draft genome of Liparis tanakae, snailfish: a comprehensive survey of snailfish specific genes.</title>
        <authorList>
            <person name="Kim W."/>
            <person name="Song I."/>
            <person name="Jeong J.-H."/>
            <person name="Kim D."/>
            <person name="Kim S."/>
            <person name="Ryu S."/>
            <person name="Song J.Y."/>
            <person name="Lee S.K."/>
        </authorList>
    </citation>
    <scope>NUCLEOTIDE SEQUENCE [LARGE SCALE GENOMIC DNA]</scope>
    <source>
        <tissue evidence="2">Muscle</tissue>
    </source>
</reference>
<gene>
    <name evidence="2" type="ORF">EYF80_060312</name>
</gene>
<name>A0A4Z2EL61_9TELE</name>
<organism evidence="2 3">
    <name type="scientific">Liparis tanakae</name>
    <name type="common">Tanaka's snailfish</name>
    <dbReference type="NCBI Taxonomy" id="230148"/>
    <lineage>
        <taxon>Eukaryota</taxon>
        <taxon>Metazoa</taxon>
        <taxon>Chordata</taxon>
        <taxon>Craniata</taxon>
        <taxon>Vertebrata</taxon>
        <taxon>Euteleostomi</taxon>
        <taxon>Actinopterygii</taxon>
        <taxon>Neopterygii</taxon>
        <taxon>Teleostei</taxon>
        <taxon>Neoteleostei</taxon>
        <taxon>Acanthomorphata</taxon>
        <taxon>Eupercaria</taxon>
        <taxon>Perciformes</taxon>
        <taxon>Cottioidei</taxon>
        <taxon>Cottales</taxon>
        <taxon>Liparidae</taxon>
        <taxon>Liparis</taxon>
    </lineage>
</organism>
<evidence type="ECO:0000256" key="1">
    <source>
        <dbReference type="SAM" id="MobiDB-lite"/>
    </source>
</evidence>
<dbReference type="EMBL" id="SRLO01005520">
    <property type="protein sequence ID" value="TNN29539.1"/>
    <property type="molecule type" value="Genomic_DNA"/>
</dbReference>
<protein>
    <submittedName>
        <fullName evidence="2">Uncharacterized protein</fullName>
    </submittedName>
</protein>
<sequence length="72" mass="8588">MFEEFIKCFRPFKRAAMMLMWPTGNISLKPVFYGHFLAGEDADIRTIRRREEDEEGGQEEEEVGDRQEEEEE</sequence>
<accession>A0A4Z2EL61</accession>
<feature type="region of interest" description="Disordered" evidence="1">
    <location>
        <begin position="47"/>
        <end position="72"/>
    </location>
</feature>
<proteinExistence type="predicted"/>
<dbReference type="Proteomes" id="UP000314294">
    <property type="component" value="Unassembled WGS sequence"/>
</dbReference>
<evidence type="ECO:0000313" key="3">
    <source>
        <dbReference type="Proteomes" id="UP000314294"/>
    </source>
</evidence>
<dbReference type="AlphaFoldDB" id="A0A4Z2EL61"/>
<feature type="compositionally biased region" description="Acidic residues" evidence="1">
    <location>
        <begin position="52"/>
        <end position="72"/>
    </location>
</feature>
<comment type="caution">
    <text evidence="2">The sequence shown here is derived from an EMBL/GenBank/DDBJ whole genome shotgun (WGS) entry which is preliminary data.</text>
</comment>
<evidence type="ECO:0000313" key="2">
    <source>
        <dbReference type="EMBL" id="TNN29539.1"/>
    </source>
</evidence>
<keyword evidence="3" id="KW-1185">Reference proteome</keyword>